<evidence type="ECO:0000313" key="2">
    <source>
        <dbReference type="Proteomes" id="UP000218113"/>
    </source>
</evidence>
<evidence type="ECO:0000313" key="1">
    <source>
        <dbReference type="EMBL" id="PCI30965.1"/>
    </source>
</evidence>
<comment type="caution">
    <text evidence="1">The sequence shown here is derived from an EMBL/GenBank/DDBJ whole genome shotgun (WGS) entry which is preliminary data.</text>
</comment>
<dbReference type="EMBL" id="NVSR01000001">
    <property type="protein sequence ID" value="PCI30965.1"/>
    <property type="molecule type" value="Genomic_DNA"/>
</dbReference>
<accession>A0A2A4TCW1</accession>
<dbReference type="Proteomes" id="UP000218113">
    <property type="component" value="Unassembled WGS sequence"/>
</dbReference>
<reference evidence="2" key="1">
    <citation type="submission" date="2017-08" db="EMBL/GenBank/DDBJ databases">
        <title>A dynamic microbial community with high functional redundancy inhabits the cold, oxic subseafloor aquifer.</title>
        <authorList>
            <person name="Tully B.J."/>
            <person name="Wheat C.G."/>
            <person name="Glazer B.T."/>
            <person name="Huber J.A."/>
        </authorList>
    </citation>
    <scope>NUCLEOTIDE SEQUENCE [LARGE SCALE GENOMIC DNA]</scope>
</reference>
<sequence>MVCDSINSDDGIEWHHVKHDSTDIKNHKKLIPLCGHEHHRNGIEISAHGTPVLFRERFSMRSQYALADAIYKEYKEQNTLDE</sequence>
<organism evidence="1 2">
    <name type="scientific">SAR324 cluster bacterium</name>
    <dbReference type="NCBI Taxonomy" id="2024889"/>
    <lineage>
        <taxon>Bacteria</taxon>
        <taxon>Deltaproteobacteria</taxon>
        <taxon>SAR324 cluster</taxon>
    </lineage>
</organism>
<evidence type="ECO:0008006" key="3">
    <source>
        <dbReference type="Google" id="ProtNLM"/>
    </source>
</evidence>
<protein>
    <recommendedName>
        <fullName evidence="3">HNH endonuclease</fullName>
    </recommendedName>
</protein>
<dbReference type="AlphaFoldDB" id="A0A2A4TCW1"/>
<gene>
    <name evidence="1" type="ORF">COB67_00485</name>
</gene>
<name>A0A2A4TCW1_9DELT</name>
<proteinExistence type="predicted"/>
<dbReference type="Gene3D" id="3.30.40.190">
    <property type="match status" value="1"/>
</dbReference>